<organism evidence="1 2">
    <name type="scientific">Thermophagus xiamenensis</name>
    <dbReference type="NCBI Taxonomy" id="385682"/>
    <lineage>
        <taxon>Bacteria</taxon>
        <taxon>Pseudomonadati</taxon>
        <taxon>Bacteroidota</taxon>
        <taxon>Bacteroidia</taxon>
        <taxon>Marinilabiliales</taxon>
        <taxon>Marinilabiliaceae</taxon>
        <taxon>Thermophagus</taxon>
    </lineage>
</organism>
<dbReference type="eggNOG" id="COG3210">
    <property type="taxonomic scope" value="Bacteria"/>
</dbReference>
<dbReference type="Proteomes" id="UP000181976">
    <property type="component" value="Unassembled WGS sequence"/>
</dbReference>
<protein>
    <submittedName>
        <fullName evidence="1">Uncharacterized protein</fullName>
    </submittedName>
</protein>
<sequence>MKKFYLGMFLLVLSVNLFGFNVVYDDVTLKSKGCINGVDDCFSGQTIEFIESDEHKGALRQLKNDLFFYHAEDVFGNNILSTNEDFDFISLSEKMDQSTFKIWYSKNDNQIVVTTKENIRFSGVLFDITGTIVSDQRKKFVEERLIFQTSGLKRGIYVVTLYGPGGTVLVISKIVVN</sequence>
<proteinExistence type="predicted"/>
<dbReference type="AlphaFoldDB" id="A0A1I1ZXP0"/>
<reference evidence="1 2" key="1">
    <citation type="submission" date="2016-10" db="EMBL/GenBank/DDBJ databases">
        <authorList>
            <person name="de Groot N.N."/>
        </authorList>
    </citation>
    <scope>NUCLEOTIDE SEQUENCE [LARGE SCALE GENOMIC DNA]</scope>
    <source>
        <strain evidence="1 2">DSM 19012</strain>
    </source>
</reference>
<dbReference type="RefSeq" id="WP_010527181.1">
    <property type="nucleotide sequence ID" value="NZ_AFSL01000035.1"/>
</dbReference>
<evidence type="ECO:0000313" key="2">
    <source>
        <dbReference type="Proteomes" id="UP000181976"/>
    </source>
</evidence>
<dbReference type="STRING" id="385682.SAMN05444380_11049"/>
<accession>A0A1I1ZXP0</accession>
<dbReference type="InParanoid" id="A0A1I1ZXP0"/>
<dbReference type="OrthoDB" id="1116071at2"/>
<evidence type="ECO:0000313" key="1">
    <source>
        <dbReference type="EMBL" id="SFE36415.1"/>
    </source>
</evidence>
<dbReference type="EMBL" id="FONA01000010">
    <property type="protein sequence ID" value="SFE36415.1"/>
    <property type="molecule type" value="Genomic_DNA"/>
</dbReference>
<gene>
    <name evidence="1" type="ORF">SAMN05444380_11049</name>
</gene>
<name>A0A1I1ZXP0_9BACT</name>
<keyword evidence="2" id="KW-1185">Reference proteome</keyword>